<evidence type="ECO:0000313" key="3">
    <source>
        <dbReference type="Proteomes" id="UP000584374"/>
    </source>
</evidence>
<dbReference type="Proteomes" id="UP000584374">
    <property type="component" value="Unassembled WGS sequence"/>
</dbReference>
<name>A0A840QGV3_9PSEU</name>
<protein>
    <submittedName>
        <fullName evidence="2">Uncharacterized protein</fullName>
    </submittedName>
</protein>
<dbReference type="AlphaFoldDB" id="A0A840QGV3"/>
<reference evidence="2 3" key="1">
    <citation type="submission" date="2020-08" db="EMBL/GenBank/DDBJ databases">
        <title>Sequencing the genomes of 1000 actinobacteria strains.</title>
        <authorList>
            <person name="Klenk H.-P."/>
        </authorList>
    </citation>
    <scope>NUCLEOTIDE SEQUENCE [LARGE SCALE GENOMIC DNA]</scope>
    <source>
        <strain evidence="2 3">DSM 45584</strain>
    </source>
</reference>
<sequence>MIASTRNRMHAASEFRYPLRRPLGKTTPKPRDPTVTITAGEAHTTERLLLGKQFQPRDGGLIVLAGLG</sequence>
<dbReference type="EMBL" id="JACHIW010000002">
    <property type="protein sequence ID" value="MBB5159331.1"/>
    <property type="molecule type" value="Genomic_DNA"/>
</dbReference>
<organism evidence="2 3">
    <name type="scientific">Saccharopolyspora phatthalungensis</name>
    <dbReference type="NCBI Taxonomy" id="664693"/>
    <lineage>
        <taxon>Bacteria</taxon>
        <taxon>Bacillati</taxon>
        <taxon>Actinomycetota</taxon>
        <taxon>Actinomycetes</taxon>
        <taxon>Pseudonocardiales</taxon>
        <taxon>Pseudonocardiaceae</taxon>
        <taxon>Saccharopolyspora</taxon>
    </lineage>
</organism>
<proteinExistence type="predicted"/>
<accession>A0A840QGV3</accession>
<feature type="region of interest" description="Disordered" evidence="1">
    <location>
        <begin position="1"/>
        <end position="36"/>
    </location>
</feature>
<gene>
    <name evidence="2" type="ORF">BJ970_006930</name>
</gene>
<keyword evidence="3" id="KW-1185">Reference proteome</keyword>
<evidence type="ECO:0000313" key="2">
    <source>
        <dbReference type="EMBL" id="MBB5159331.1"/>
    </source>
</evidence>
<comment type="caution">
    <text evidence="2">The sequence shown here is derived from an EMBL/GenBank/DDBJ whole genome shotgun (WGS) entry which is preliminary data.</text>
</comment>
<evidence type="ECO:0000256" key="1">
    <source>
        <dbReference type="SAM" id="MobiDB-lite"/>
    </source>
</evidence>